<dbReference type="PANTHER" id="PTHR11006:SF4">
    <property type="entry name" value="PROTEIN ARGININE N-METHYLTRANSFERASE 7"/>
    <property type="match status" value="1"/>
</dbReference>
<dbReference type="SUPFAM" id="SSF53335">
    <property type="entry name" value="S-adenosyl-L-methionine-dependent methyltransferases"/>
    <property type="match status" value="1"/>
</dbReference>
<keyword evidence="5" id="KW-0689">Ribosomal protein</keyword>
<keyword evidence="5" id="KW-0687">Ribonucleoprotein</keyword>
<dbReference type="InterPro" id="IPR025799">
    <property type="entry name" value="Arg_MeTrfase"/>
</dbReference>
<organism evidence="5 6">
    <name type="scientific">Aerosakkonema funiforme FACHB-1375</name>
    <dbReference type="NCBI Taxonomy" id="2949571"/>
    <lineage>
        <taxon>Bacteria</taxon>
        <taxon>Bacillati</taxon>
        <taxon>Cyanobacteriota</taxon>
        <taxon>Cyanophyceae</taxon>
        <taxon>Oscillatoriophycideae</taxon>
        <taxon>Aerosakkonematales</taxon>
        <taxon>Aerosakkonemataceae</taxon>
        <taxon>Aerosakkonema</taxon>
    </lineage>
</organism>
<dbReference type="EMBL" id="JACJPW010000040">
    <property type="protein sequence ID" value="MBD2182648.1"/>
    <property type="molecule type" value="Genomic_DNA"/>
</dbReference>
<evidence type="ECO:0000256" key="2">
    <source>
        <dbReference type="ARBA" id="ARBA00022679"/>
    </source>
</evidence>
<gene>
    <name evidence="5" type="ORF">H6G03_16340</name>
</gene>
<dbReference type="AlphaFoldDB" id="A0A926ZGW0"/>
<dbReference type="PROSITE" id="PS51678">
    <property type="entry name" value="SAM_MT_PRMT"/>
    <property type="match status" value="1"/>
</dbReference>
<dbReference type="GO" id="GO:0005840">
    <property type="term" value="C:ribosome"/>
    <property type="evidence" value="ECO:0007669"/>
    <property type="project" value="UniProtKB-KW"/>
</dbReference>
<reference evidence="5" key="2">
    <citation type="submission" date="2020-08" db="EMBL/GenBank/DDBJ databases">
        <authorList>
            <person name="Chen M."/>
            <person name="Teng W."/>
            <person name="Zhao L."/>
            <person name="Hu C."/>
            <person name="Zhou Y."/>
            <person name="Han B."/>
            <person name="Song L."/>
            <person name="Shu W."/>
        </authorList>
    </citation>
    <scope>NUCLEOTIDE SEQUENCE</scope>
    <source>
        <strain evidence="5">FACHB-1375</strain>
    </source>
</reference>
<dbReference type="InterPro" id="IPR055135">
    <property type="entry name" value="PRMT_dom"/>
</dbReference>
<dbReference type="RefSeq" id="WP_190465576.1">
    <property type="nucleotide sequence ID" value="NZ_JACJPW010000040.1"/>
</dbReference>
<protein>
    <submittedName>
        <fullName evidence="5">50S ribosomal protein L11 methyltransferase</fullName>
    </submittedName>
</protein>
<dbReference type="GO" id="GO:0042054">
    <property type="term" value="F:histone methyltransferase activity"/>
    <property type="evidence" value="ECO:0007669"/>
    <property type="project" value="TreeGrafter"/>
</dbReference>
<sequence length="380" mass="41868">MYSISGFGSMIADKGRMDAYVKALRQSVKPDSTVLDIGTGTGIFALLACQFGAKKVYAIEPSDAIQVAREIAAANGYADRIEFIQKLSTEVNLPQLADVIISDIRGILPLFQQHIPAIVDARKRLLSPDGILIPQCDTLWAAVVEVPHLYSRIVSAWDDNAYGLDMKAARQIVTNIWSKGRVAPAQLLTTPQSWATLDYSTIESSDVSAQINWDVARSGRAHGLSVWFDATLAEGIGFSNAPGMPELIYGIAFFPWTKPVFLELGERVSVSLQANLVGDNYIWRWHTCVLNNSGNIKTKFQQSTFFAMPLPPAELRKGSANYVATLNEEGEIDRLILELMSSGKELGDIARQVQAQFPDYFANWQSALTRVGDLSKKYSK</sequence>
<dbReference type="PANTHER" id="PTHR11006">
    <property type="entry name" value="PROTEIN ARGININE N-METHYLTRANSFERASE"/>
    <property type="match status" value="1"/>
</dbReference>
<evidence type="ECO:0000256" key="1">
    <source>
        <dbReference type="ARBA" id="ARBA00022603"/>
    </source>
</evidence>
<dbReference type="CDD" id="cd02440">
    <property type="entry name" value="AdoMet_MTases"/>
    <property type="match status" value="1"/>
</dbReference>
<dbReference type="Pfam" id="PF22528">
    <property type="entry name" value="PRMT_C"/>
    <property type="match status" value="1"/>
</dbReference>
<dbReference type="InterPro" id="IPR029063">
    <property type="entry name" value="SAM-dependent_MTases_sf"/>
</dbReference>
<dbReference type="GO" id="GO:0032259">
    <property type="term" value="P:methylation"/>
    <property type="evidence" value="ECO:0007669"/>
    <property type="project" value="UniProtKB-KW"/>
</dbReference>
<evidence type="ECO:0000259" key="4">
    <source>
        <dbReference type="Pfam" id="PF22528"/>
    </source>
</evidence>
<dbReference type="GO" id="GO:0016274">
    <property type="term" value="F:protein-arginine N-methyltransferase activity"/>
    <property type="evidence" value="ECO:0007669"/>
    <property type="project" value="InterPro"/>
</dbReference>
<dbReference type="Pfam" id="PF06325">
    <property type="entry name" value="PrmA"/>
    <property type="match status" value="1"/>
</dbReference>
<evidence type="ECO:0000313" key="5">
    <source>
        <dbReference type="EMBL" id="MBD2182648.1"/>
    </source>
</evidence>
<evidence type="ECO:0000313" key="6">
    <source>
        <dbReference type="Proteomes" id="UP000641646"/>
    </source>
</evidence>
<proteinExistence type="predicted"/>
<name>A0A926ZGW0_9CYAN</name>
<dbReference type="Gene3D" id="3.40.50.150">
    <property type="entry name" value="Vaccinia Virus protein VP39"/>
    <property type="match status" value="1"/>
</dbReference>
<feature type="domain" description="Protein arginine N-methyltransferase" evidence="4">
    <location>
        <begin position="138"/>
        <end position="246"/>
    </location>
</feature>
<reference evidence="5" key="1">
    <citation type="journal article" date="2015" name="ISME J.">
        <title>Draft Genome Sequence of Streptomyces incarnatus NRRL8089, which Produces the Nucleoside Antibiotic Sinefungin.</title>
        <authorList>
            <person name="Oshima K."/>
            <person name="Hattori M."/>
            <person name="Shimizu H."/>
            <person name="Fukuda K."/>
            <person name="Nemoto M."/>
            <person name="Inagaki K."/>
            <person name="Tamura T."/>
        </authorList>
    </citation>
    <scope>NUCLEOTIDE SEQUENCE</scope>
    <source>
        <strain evidence="5">FACHB-1375</strain>
    </source>
</reference>
<accession>A0A926ZGW0</accession>
<keyword evidence="2" id="KW-0808">Transferase</keyword>
<keyword evidence="3" id="KW-0949">S-adenosyl-L-methionine</keyword>
<keyword evidence="6" id="KW-1185">Reference proteome</keyword>
<dbReference type="Gene3D" id="2.70.160.11">
    <property type="entry name" value="Hnrnp arginine n-methyltransferase1"/>
    <property type="match status" value="1"/>
</dbReference>
<evidence type="ECO:0000256" key="3">
    <source>
        <dbReference type="ARBA" id="ARBA00022691"/>
    </source>
</evidence>
<dbReference type="Proteomes" id="UP000641646">
    <property type="component" value="Unassembled WGS sequence"/>
</dbReference>
<keyword evidence="1 5" id="KW-0489">Methyltransferase</keyword>
<comment type="caution">
    <text evidence="5">The sequence shown here is derived from an EMBL/GenBank/DDBJ whole genome shotgun (WGS) entry which is preliminary data.</text>
</comment>